<name>A0ABW3BTF4_9FLAO</name>
<evidence type="ECO:0000259" key="3">
    <source>
        <dbReference type="Pfam" id="PF18962"/>
    </source>
</evidence>
<reference evidence="5" key="1">
    <citation type="journal article" date="2019" name="Int. J. Syst. Evol. Microbiol.">
        <title>The Global Catalogue of Microorganisms (GCM) 10K type strain sequencing project: providing services to taxonomists for standard genome sequencing and annotation.</title>
        <authorList>
            <consortium name="The Broad Institute Genomics Platform"/>
            <consortium name="The Broad Institute Genome Sequencing Center for Infectious Disease"/>
            <person name="Wu L."/>
            <person name="Ma J."/>
        </authorList>
    </citation>
    <scope>NUCLEOTIDE SEQUENCE [LARGE SCALE GENOMIC DNA]</scope>
    <source>
        <strain evidence="5">CCUG 60529</strain>
    </source>
</reference>
<dbReference type="EMBL" id="JBHTIB010000008">
    <property type="protein sequence ID" value="MFD0835641.1"/>
    <property type="molecule type" value="Genomic_DNA"/>
</dbReference>
<evidence type="ECO:0000313" key="4">
    <source>
        <dbReference type="EMBL" id="MFD0835641.1"/>
    </source>
</evidence>
<accession>A0ABW3BTF4</accession>
<feature type="domain" description="Secretion system C-terminal sorting" evidence="3">
    <location>
        <begin position="219"/>
        <end position="286"/>
    </location>
</feature>
<dbReference type="Proteomes" id="UP001597011">
    <property type="component" value="Unassembled WGS sequence"/>
</dbReference>
<dbReference type="RefSeq" id="WP_379940940.1">
    <property type="nucleotide sequence ID" value="NZ_JBHTIB010000008.1"/>
</dbReference>
<evidence type="ECO:0000256" key="1">
    <source>
        <dbReference type="ARBA" id="ARBA00022729"/>
    </source>
</evidence>
<comment type="caution">
    <text evidence="4">The sequence shown here is derived from an EMBL/GenBank/DDBJ whole genome shotgun (WGS) entry which is preliminary data.</text>
</comment>
<keyword evidence="1 2" id="KW-0732">Signal</keyword>
<dbReference type="Pfam" id="PF18962">
    <property type="entry name" value="Por_Secre_tail"/>
    <property type="match status" value="1"/>
</dbReference>
<evidence type="ECO:0000256" key="2">
    <source>
        <dbReference type="SAM" id="SignalP"/>
    </source>
</evidence>
<feature type="signal peptide" evidence="2">
    <location>
        <begin position="1"/>
        <end position="23"/>
    </location>
</feature>
<keyword evidence="5" id="KW-1185">Reference proteome</keyword>
<proteinExistence type="predicted"/>
<protein>
    <submittedName>
        <fullName evidence="4">T9SS type A sorting domain-containing protein</fullName>
    </submittedName>
</protein>
<dbReference type="InterPro" id="IPR026444">
    <property type="entry name" value="Secre_tail"/>
</dbReference>
<feature type="chain" id="PRO_5045654308" evidence="2">
    <location>
        <begin position="24"/>
        <end position="288"/>
    </location>
</feature>
<organism evidence="4 5">
    <name type="scientific">Mariniflexile aquimaris</name>
    <dbReference type="NCBI Taxonomy" id="881009"/>
    <lineage>
        <taxon>Bacteria</taxon>
        <taxon>Pseudomonadati</taxon>
        <taxon>Bacteroidota</taxon>
        <taxon>Flavobacteriia</taxon>
        <taxon>Flavobacteriales</taxon>
        <taxon>Flavobacteriaceae</taxon>
        <taxon>Mariniflexile</taxon>
    </lineage>
</organism>
<dbReference type="NCBIfam" id="TIGR04183">
    <property type="entry name" value="Por_Secre_tail"/>
    <property type="match status" value="1"/>
</dbReference>
<sequence>MKKITLKITAFLLLTLFALQVQSQEIAPLDSDGYGFFNTTSPGTWKIKLRDQVDGETLFLTVNNNLKAVWTTELENNHPSQLWIYSEYTAGSSNFTIATAVPAIAGQVLKADVTSTGLEPDLIIGAPGVQDEMQMRKFSNIETGYASNNSLPGQNAILLASDKTGTAWATAPNNVRIGSTPVKNATIKLGQSQVALRFKFISAPLSNNKFDASSIFISNPVKNQLNIKGLTDNVNKVSIFSLLGQEVLSKKVDAQSSINIDVSTLSKGMYIVELSGDSGKFTKKIIKQ</sequence>
<gene>
    <name evidence="4" type="ORF">ACFQ0I_07705</name>
</gene>
<evidence type="ECO:0000313" key="5">
    <source>
        <dbReference type="Proteomes" id="UP001597011"/>
    </source>
</evidence>